<dbReference type="Proteomes" id="UP001190926">
    <property type="component" value="Unassembled WGS sequence"/>
</dbReference>
<dbReference type="EMBL" id="SDAM02000167">
    <property type="protein sequence ID" value="KAH6826108.1"/>
    <property type="molecule type" value="Genomic_DNA"/>
</dbReference>
<evidence type="ECO:0000259" key="4">
    <source>
        <dbReference type="Pfam" id="PF14432"/>
    </source>
</evidence>
<evidence type="ECO:0000256" key="2">
    <source>
        <dbReference type="ARBA" id="ARBA00022737"/>
    </source>
</evidence>
<feature type="repeat" description="PPR" evidence="3">
    <location>
        <begin position="333"/>
        <end position="367"/>
    </location>
</feature>
<evidence type="ECO:0000256" key="3">
    <source>
        <dbReference type="PROSITE-ProRule" id="PRU00708"/>
    </source>
</evidence>
<dbReference type="Pfam" id="PF14432">
    <property type="entry name" value="DYW_deaminase"/>
    <property type="match status" value="1"/>
</dbReference>
<proteinExistence type="inferred from homology"/>
<dbReference type="Gene3D" id="1.25.40.10">
    <property type="entry name" value="Tetratricopeptide repeat domain"/>
    <property type="match status" value="2"/>
</dbReference>
<dbReference type="GO" id="GO:0009451">
    <property type="term" value="P:RNA modification"/>
    <property type="evidence" value="ECO:0007669"/>
    <property type="project" value="InterPro"/>
</dbReference>
<dbReference type="InterPro" id="IPR011990">
    <property type="entry name" value="TPR-like_helical_dom_sf"/>
</dbReference>
<feature type="domain" description="DYW" evidence="4">
    <location>
        <begin position="510"/>
        <end position="597"/>
    </location>
</feature>
<dbReference type="PROSITE" id="PS51375">
    <property type="entry name" value="PPR"/>
    <property type="match status" value="3"/>
</dbReference>
<comment type="similarity">
    <text evidence="1">Belongs to the PPR family. PCMP-H subfamily.</text>
</comment>
<evidence type="ECO:0000256" key="1">
    <source>
        <dbReference type="ARBA" id="ARBA00006643"/>
    </source>
</evidence>
<dbReference type="FunFam" id="1.25.40.10:FF:000285">
    <property type="entry name" value="Pentatricopeptide repeat-containing protein, chloroplastic"/>
    <property type="match status" value="1"/>
</dbReference>
<comment type="caution">
    <text evidence="5">The sequence shown here is derived from an EMBL/GenBank/DDBJ whole genome shotgun (WGS) entry which is preliminary data.</text>
</comment>
<dbReference type="NCBIfam" id="TIGR00756">
    <property type="entry name" value="PPR"/>
    <property type="match status" value="3"/>
</dbReference>
<keyword evidence="2" id="KW-0677">Repeat</keyword>
<dbReference type="PANTHER" id="PTHR47926">
    <property type="entry name" value="PENTATRICOPEPTIDE REPEAT-CONTAINING PROTEIN"/>
    <property type="match status" value="1"/>
</dbReference>
<sequence length="597" mass="67970">MLHIFPEERWEPLPPKNFPRNVQSFDSKYGAICDSLMDFTRARDLLKGKYLHAYVIKSGLQTMPYLCQLLMNFYSKLCLPYCSEKIFHESGVDRFPTAWASIISGFTKNELPLCGIEHFKLMLRHDVNFLDDHVFPCLTKACVMIKDHVLGQSVHCLAVKTLFNVNVFVGSSLVDMYAKFGRLADAQKVFDEMPERNVVSWSVMMYGCIEMGDWEGALRFFKDALWHGLDVNGFTFSSVIGLCGNLTLFQLGKQMQALCFKMNHYRTGFIGSALISMYSRCGEIEGARGVFDEVLDKNVGMWNAMMIAYAHHSQTRRVFELFEEMENVGVKPNGVTFSCILYACSHAGLVEEGNLYFRKMKVYGLQPRSKHYASMVDLLSRAGKLQEAIKVIEEMPIQTESAWGALLTGCRIHGDTELGGYVADKVFELGQVSIDLHFQASNAYAAAGRYEEAAKVRMMLRDGGHRKETGLSWVEDGNRVHTFAAGERRHELSAEIYRKLEEMEEETARAGYVLKEAGVEEKIQRTRYHSERLAIAFALISFPQSRPIRVMKNMRCCSDCHVAIKFMSKCSGRTITVRDNSRFHRFQNGECSCGDYW</sequence>
<dbReference type="Pfam" id="PF13041">
    <property type="entry name" value="PPR_2"/>
    <property type="match status" value="1"/>
</dbReference>
<dbReference type="GO" id="GO:0003723">
    <property type="term" value="F:RNA binding"/>
    <property type="evidence" value="ECO:0007669"/>
    <property type="project" value="InterPro"/>
</dbReference>
<reference evidence="5 6" key="1">
    <citation type="journal article" date="2021" name="Nat. Commun.">
        <title>Incipient diploidization of the medicinal plant Perilla within 10,000 years.</title>
        <authorList>
            <person name="Zhang Y."/>
            <person name="Shen Q."/>
            <person name="Leng L."/>
            <person name="Zhang D."/>
            <person name="Chen S."/>
            <person name="Shi Y."/>
            <person name="Ning Z."/>
            <person name="Chen S."/>
        </authorList>
    </citation>
    <scope>NUCLEOTIDE SEQUENCE [LARGE SCALE GENOMIC DNA]</scope>
    <source>
        <strain evidence="6">cv. PC099</strain>
    </source>
</reference>
<name>A0AAD4J2R3_PERFH</name>
<evidence type="ECO:0000313" key="5">
    <source>
        <dbReference type="EMBL" id="KAH6826108.1"/>
    </source>
</evidence>
<keyword evidence="6" id="KW-1185">Reference proteome</keyword>
<dbReference type="InterPro" id="IPR002885">
    <property type="entry name" value="PPR_rpt"/>
</dbReference>
<dbReference type="PANTHER" id="PTHR47926:SF351">
    <property type="entry name" value="MITOCHONDRIAL RNAEDITING FACTOR 1"/>
    <property type="match status" value="1"/>
</dbReference>
<dbReference type="InterPro" id="IPR032867">
    <property type="entry name" value="DYW_dom"/>
</dbReference>
<gene>
    <name evidence="5" type="ORF">C2S53_001545</name>
</gene>
<accession>A0AAD4J2R3</accession>
<dbReference type="FunFam" id="1.25.40.10:FF:000407">
    <property type="entry name" value="Putative pentatricopeptide repeat-containing protein"/>
    <property type="match status" value="1"/>
</dbReference>
<dbReference type="GO" id="GO:0008270">
    <property type="term" value="F:zinc ion binding"/>
    <property type="evidence" value="ECO:0007669"/>
    <property type="project" value="InterPro"/>
</dbReference>
<dbReference type="AlphaFoldDB" id="A0AAD4J2R3"/>
<feature type="repeat" description="PPR" evidence="3">
    <location>
        <begin position="166"/>
        <end position="200"/>
    </location>
</feature>
<feature type="repeat" description="PPR" evidence="3">
    <location>
        <begin position="298"/>
        <end position="332"/>
    </location>
</feature>
<organism evidence="5 6">
    <name type="scientific">Perilla frutescens var. hirtella</name>
    <name type="common">Perilla citriodora</name>
    <name type="synonym">Perilla setoyensis</name>
    <dbReference type="NCBI Taxonomy" id="608512"/>
    <lineage>
        <taxon>Eukaryota</taxon>
        <taxon>Viridiplantae</taxon>
        <taxon>Streptophyta</taxon>
        <taxon>Embryophyta</taxon>
        <taxon>Tracheophyta</taxon>
        <taxon>Spermatophyta</taxon>
        <taxon>Magnoliopsida</taxon>
        <taxon>eudicotyledons</taxon>
        <taxon>Gunneridae</taxon>
        <taxon>Pentapetalae</taxon>
        <taxon>asterids</taxon>
        <taxon>lamiids</taxon>
        <taxon>Lamiales</taxon>
        <taxon>Lamiaceae</taxon>
        <taxon>Nepetoideae</taxon>
        <taxon>Elsholtzieae</taxon>
        <taxon>Perilla</taxon>
    </lineage>
</organism>
<dbReference type="InterPro" id="IPR046960">
    <property type="entry name" value="PPR_At4g14850-like_plant"/>
</dbReference>
<evidence type="ECO:0000313" key="6">
    <source>
        <dbReference type="Proteomes" id="UP001190926"/>
    </source>
</evidence>
<dbReference type="Pfam" id="PF01535">
    <property type="entry name" value="PPR"/>
    <property type="match status" value="3"/>
</dbReference>
<protein>
    <submittedName>
        <fullName evidence="5">Mitochondrial RNAediting factor 1</fullName>
    </submittedName>
</protein>